<evidence type="ECO:0000313" key="3">
    <source>
        <dbReference type="Proteomes" id="UP001490330"/>
    </source>
</evidence>
<name>A0ABV1VJN4_9ACTN</name>
<feature type="region of interest" description="Disordered" evidence="1">
    <location>
        <begin position="85"/>
        <end position="106"/>
    </location>
</feature>
<protein>
    <submittedName>
        <fullName evidence="2">Uncharacterized protein</fullName>
    </submittedName>
</protein>
<evidence type="ECO:0000313" key="2">
    <source>
        <dbReference type="EMBL" id="MER6906668.1"/>
    </source>
</evidence>
<sequence>MIDAEPPVEELRPTLGLLAELGIESRRPFAPDTRMTAILEQAARQGPPAPRGTVHTPPWLKRDGEGTAGRRPRLLIGAAQGCVPGARSSMRNGWRRSSPVTVVQRP</sequence>
<dbReference type="EMBL" id="JBEPCV010000024">
    <property type="protein sequence ID" value="MER6906668.1"/>
    <property type="molecule type" value="Genomic_DNA"/>
</dbReference>
<gene>
    <name evidence="2" type="ORF">ABT322_23600</name>
</gene>
<feature type="region of interest" description="Disordered" evidence="1">
    <location>
        <begin position="41"/>
        <end position="68"/>
    </location>
</feature>
<reference evidence="2 3" key="1">
    <citation type="submission" date="2024-06" db="EMBL/GenBank/DDBJ databases">
        <title>The Natural Products Discovery Center: Release of the First 8490 Sequenced Strains for Exploring Actinobacteria Biosynthetic Diversity.</title>
        <authorList>
            <person name="Kalkreuter E."/>
            <person name="Kautsar S.A."/>
            <person name="Yang D."/>
            <person name="Bader C.D."/>
            <person name="Teijaro C.N."/>
            <person name="Fluegel L."/>
            <person name="Davis C.M."/>
            <person name="Simpson J.R."/>
            <person name="Lauterbach L."/>
            <person name="Steele A.D."/>
            <person name="Gui C."/>
            <person name="Meng S."/>
            <person name="Li G."/>
            <person name="Viehrig K."/>
            <person name="Ye F."/>
            <person name="Su P."/>
            <person name="Kiefer A.F."/>
            <person name="Nichols A."/>
            <person name="Cepeda A.J."/>
            <person name="Yan W."/>
            <person name="Fan B."/>
            <person name="Jiang Y."/>
            <person name="Adhikari A."/>
            <person name="Zheng C.-J."/>
            <person name="Schuster L."/>
            <person name="Cowan T.M."/>
            <person name="Smanski M.J."/>
            <person name="Chevrette M.G."/>
            <person name="De Carvalho L.P.S."/>
            <person name="Shen B."/>
        </authorList>
    </citation>
    <scope>NUCLEOTIDE SEQUENCE [LARGE SCALE GENOMIC DNA]</scope>
    <source>
        <strain evidence="2 3">NPDC000632</strain>
    </source>
</reference>
<dbReference type="RefSeq" id="WP_350718647.1">
    <property type="nucleotide sequence ID" value="NZ_JBEPCO010000011.1"/>
</dbReference>
<dbReference type="Gene3D" id="1.10.3360.10">
    <property type="entry name" value="VPA0735-like domain"/>
    <property type="match status" value="1"/>
</dbReference>
<evidence type="ECO:0000256" key="1">
    <source>
        <dbReference type="SAM" id="MobiDB-lite"/>
    </source>
</evidence>
<accession>A0ABV1VJN4</accession>
<dbReference type="SUPFAM" id="SSF160935">
    <property type="entry name" value="VPA0735-like"/>
    <property type="match status" value="1"/>
</dbReference>
<proteinExistence type="predicted"/>
<keyword evidence="3" id="KW-1185">Reference proteome</keyword>
<dbReference type="Proteomes" id="UP001490330">
    <property type="component" value="Unassembled WGS sequence"/>
</dbReference>
<comment type="caution">
    <text evidence="2">The sequence shown here is derived from an EMBL/GenBank/DDBJ whole genome shotgun (WGS) entry which is preliminary data.</text>
</comment>
<organism evidence="2 3">
    <name type="scientific">Streptomyces flaveolus</name>
    <dbReference type="NCBI Taxonomy" id="67297"/>
    <lineage>
        <taxon>Bacteria</taxon>
        <taxon>Bacillati</taxon>
        <taxon>Actinomycetota</taxon>
        <taxon>Actinomycetes</taxon>
        <taxon>Kitasatosporales</taxon>
        <taxon>Streptomycetaceae</taxon>
        <taxon>Streptomyces</taxon>
    </lineage>
</organism>